<proteinExistence type="inferred from homology"/>
<evidence type="ECO:0000256" key="5">
    <source>
        <dbReference type="ARBA" id="ARBA00022840"/>
    </source>
</evidence>
<evidence type="ECO:0000313" key="10">
    <source>
        <dbReference type="Proteomes" id="UP000826656"/>
    </source>
</evidence>
<organism evidence="9 10">
    <name type="scientific">Solanum tuberosum</name>
    <name type="common">Potato</name>
    <dbReference type="NCBI Taxonomy" id="4113"/>
    <lineage>
        <taxon>Eukaryota</taxon>
        <taxon>Viridiplantae</taxon>
        <taxon>Streptophyta</taxon>
        <taxon>Embryophyta</taxon>
        <taxon>Tracheophyta</taxon>
        <taxon>Spermatophyta</taxon>
        <taxon>Magnoliopsida</taxon>
        <taxon>eudicotyledons</taxon>
        <taxon>Gunneridae</taxon>
        <taxon>Pentapetalae</taxon>
        <taxon>asterids</taxon>
        <taxon>lamiids</taxon>
        <taxon>Solanales</taxon>
        <taxon>Solanaceae</taxon>
        <taxon>Solanoideae</taxon>
        <taxon>Solaneae</taxon>
        <taxon>Solanum</taxon>
    </lineage>
</organism>
<keyword evidence="4" id="KW-0611">Plant defense</keyword>
<comment type="caution">
    <text evidence="9">The sequence shown here is derived from an EMBL/GenBank/DDBJ whole genome shotgun (WGS) entry which is preliminary data.</text>
</comment>
<dbReference type="EMBL" id="JAIVGD010000026">
    <property type="protein sequence ID" value="KAH0740020.1"/>
    <property type="molecule type" value="Genomic_DNA"/>
</dbReference>
<dbReference type="SUPFAM" id="SSF52540">
    <property type="entry name" value="P-loop containing nucleoside triphosphate hydrolases"/>
    <property type="match status" value="1"/>
</dbReference>
<evidence type="ECO:0008006" key="11">
    <source>
        <dbReference type="Google" id="ProtNLM"/>
    </source>
</evidence>
<keyword evidence="6" id="KW-0812">Transmembrane</keyword>
<comment type="similarity">
    <text evidence="1">Belongs to the disease resistance NB-LRR family.</text>
</comment>
<dbReference type="InterPro" id="IPR042197">
    <property type="entry name" value="Apaf_helical"/>
</dbReference>
<dbReference type="Pfam" id="PF00931">
    <property type="entry name" value="NB-ARC"/>
    <property type="match status" value="1"/>
</dbReference>
<dbReference type="PANTHER" id="PTHR33463">
    <property type="entry name" value="NB-ARC DOMAIN-CONTAINING PROTEIN-RELATED"/>
    <property type="match status" value="1"/>
</dbReference>
<evidence type="ECO:0000256" key="6">
    <source>
        <dbReference type="SAM" id="Phobius"/>
    </source>
</evidence>
<dbReference type="Gene3D" id="3.40.50.300">
    <property type="entry name" value="P-loop containing nucleotide triphosphate hydrolases"/>
    <property type="match status" value="1"/>
</dbReference>
<evidence type="ECO:0000256" key="4">
    <source>
        <dbReference type="ARBA" id="ARBA00022821"/>
    </source>
</evidence>
<name>A0ABQ7TZI4_SOLTU</name>
<dbReference type="PRINTS" id="PR00364">
    <property type="entry name" value="DISEASERSIST"/>
</dbReference>
<protein>
    <recommendedName>
        <fullName evidence="11">AAA+ ATPase domain-containing protein</fullName>
    </recommendedName>
</protein>
<evidence type="ECO:0000259" key="7">
    <source>
        <dbReference type="Pfam" id="PF00931"/>
    </source>
</evidence>
<dbReference type="InterPro" id="IPR027417">
    <property type="entry name" value="P-loop_NTPase"/>
</dbReference>
<evidence type="ECO:0000259" key="8">
    <source>
        <dbReference type="Pfam" id="PF23559"/>
    </source>
</evidence>
<evidence type="ECO:0000256" key="1">
    <source>
        <dbReference type="ARBA" id="ARBA00008894"/>
    </source>
</evidence>
<keyword evidence="5" id="KW-0067">ATP-binding</keyword>
<dbReference type="InterPro" id="IPR032675">
    <property type="entry name" value="LRR_dom_sf"/>
</dbReference>
<feature type="domain" description="NB-ARC" evidence="7">
    <location>
        <begin position="158"/>
        <end position="327"/>
    </location>
</feature>
<dbReference type="Gene3D" id="1.10.8.430">
    <property type="entry name" value="Helical domain of apoptotic protease-activating factors"/>
    <property type="match status" value="1"/>
</dbReference>
<accession>A0ABQ7TZI4</accession>
<dbReference type="Proteomes" id="UP000826656">
    <property type="component" value="Unassembled WGS sequence"/>
</dbReference>
<dbReference type="SUPFAM" id="SSF52058">
    <property type="entry name" value="L domain-like"/>
    <property type="match status" value="1"/>
</dbReference>
<keyword evidence="3" id="KW-0547">Nucleotide-binding</keyword>
<dbReference type="InterPro" id="IPR058922">
    <property type="entry name" value="WHD_DRP"/>
</dbReference>
<keyword evidence="10" id="KW-1185">Reference proteome</keyword>
<evidence type="ECO:0000256" key="3">
    <source>
        <dbReference type="ARBA" id="ARBA00022741"/>
    </source>
</evidence>
<feature type="transmembrane region" description="Helical" evidence="6">
    <location>
        <begin position="904"/>
        <end position="926"/>
    </location>
</feature>
<evidence type="ECO:0000256" key="2">
    <source>
        <dbReference type="ARBA" id="ARBA00022614"/>
    </source>
</evidence>
<reference evidence="9 10" key="1">
    <citation type="journal article" date="2021" name="bioRxiv">
        <title>Chromosome-scale and haplotype-resolved genome assembly of a tetraploid potato cultivar.</title>
        <authorList>
            <person name="Sun H."/>
            <person name="Jiao W.-B."/>
            <person name="Krause K."/>
            <person name="Campoy J.A."/>
            <person name="Goel M."/>
            <person name="Folz-Donahue K."/>
            <person name="Kukat C."/>
            <person name="Huettel B."/>
            <person name="Schneeberger K."/>
        </authorList>
    </citation>
    <scope>NUCLEOTIDE SEQUENCE [LARGE SCALE GENOMIC DNA]</scope>
    <source>
        <strain evidence="9">SolTubOtavaFocal</strain>
        <tissue evidence="9">Leaves</tissue>
    </source>
</reference>
<gene>
    <name evidence="9" type="ORF">KY290_033063</name>
</gene>
<feature type="domain" description="Disease resistance protein winged helix" evidence="8">
    <location>
        <begin position="432"/>
        <end position="492"/>
    </location>
</feature>
<dbReference type="Pfam" id="PF23559">
    <property type="entry name" value="WHD_DRP"/>
    <property type="match status" value="1"/>
</dbReference>
<dbReference type="InterPro" id="IPR050905">
    <property type="entry name" value="Plant_NBS-LRR"/>
</dbReference>
<keyword evidence="2" id="KW-0433">Leucine-rich repeat</keyword>
<dbReference type="PANTHER" id="PTHR33463:SF218">
    <property type="entry name" value="DISEASE RESISTANCE PROTEIN RPS2-LIKE"/>
    <property type="match status" value="1"/>
</dbReference>
<dbReference type="InterPro" id="IPR002182">
    <property type="entry name" value="NB-ARC"/>
</dbReference>
<keyword evidence="6" id="KW-1133">Transmembrane helix</keyword>
<dbReference type="Gene3D" id="3.80.10.10">
    <property type="entry name" value="Ribonuclease Inhibitor"/>
    <property type="match status" value="1"/>
</dbReference>
<keyword evidence="6" id="KW-0472">Membrane</keyword>
<evidence type="ECO:0000313" key="9">
    <source>
        <dbReference type="EMBL" id="KAH0740020.1"/>
    </source>
</evidence>
<sequence>MDILSNAVIVVGKFVCKCIYPKIENIVRFSSKIENLSMEIDKLTWLREDIRVMVQAAEREGYKPKPNVLKWIEDAHELENEWKAMQEHIATTKRLTFKCCPKCGLRIKVSTQAQNIREKLFRLKEVGESFGSNLVVEDYLMKRNEFIPGEDQSTATRNLNKILQLLEDDKVCIIGVWGKGGVGKTTLVKNLNNELLKIKVSNSKLSFGVVIWVTVPKPPIDKRKVQEQIARRLNLKVDNEGNVISIASKIYERLKQEKSFLLILDDVWEAIDLNHVGVPQPEDPSRSKIIVTSRFLSVCKQMKTHTEMSISTLDEDESWHLFIKSAGDVAKKEDIQPFAKEIARECGGLPLAITVIGTSMRGKTRVELWEDVLKSLRMSEPHNKSVEEKVYMVIKSSFDSLESQDIESSSVNKKRGDIRSCLLYCSLYPAAISTDDLIHCWWAEGFLGEHDTHEEAYNRGITMIGSLKDTCLLREAHEIDYVKMHDVVHDVVRWIENSSGDEHNSIIRAGVGLAGISHIKVSSSVKRISFVSNEIECLPDCFTKCPETTSLLLQNNELLEDIPHGFFLSFPALRVVNLSATGIRALPCSINSLCQLRALILQNCNELKELPPIGKLYNLQLLDCDNTRLCCLPQGMDKLANLRLLKLPVNDLKNISKGFFLKLSRIEMLNMLDTETTNLRLLNLLGPISFDEISSLHNLTSLFIRLDSSSIFNRDHTWMSRLKSFHIEIGSSPTHVPFNKSTRMISISKCEIFSNGELSSMLQFASDLYLVKCMGLRKLIAYNSFDGLKSLCIERCSCDFGPSKEGSAQFDSLPNLEHLSLISLVELLVQCGSSQATPVNSEIRRVRKLHLRNLPKLGTLGEPRSMWEHLEEHEVINCDRIEHQKLPVSIQNTNIKVRKGFAEWWSLMAVSGFIMFMFCSVTIYTVS</sequence>